<dbReference type="Proteomes" id="UP001601303">
    <property type="component" value="Unassembled WGS sequence"/>
</dbReference>
<organism evidence="1 2">
    <name type="scientific">Streptomyces hokutonensis</name>
    <dbReference type="NCBI Taxonomy" id="1306990"/>
    <lineage>
        <taxon>Bacteria</taxon>
        <taxon>Bacillati</taxon>
        <taxon>Actinomycetota</taxon>
        <taxon>Actinomycetes</taxon>
        <taxon>Kitasatosporales</taxon>
        <taxon>Streptomycetaceae</taxon>
        <taxon>Streptomyces</taxon>
    </lineage>
</organism>
<gene>
    <name evidence="1" type="ORF">ACFYNQ_47390</name>
</gene>
<name>A0ABW6MKD1_9ACTN</name>
<protein>
    <submittedName>
        <fullName evidence="1">Uncharacterized protein</fullName>
    </submittedName>
</protein>
<dbReference type="EMBL" id="JBIAHM010000024">
    <property type="protein sequence ID" value="MFE9606149.1"/>
    <property type="molecule type" value="Genomic_DNA"/>
</dbReference>
<accession>A0ABW6MKD1</accession>
<dbReference type="RefSeq" id="WP_388114847.1">
    <property type="nucleotide sequence ID" value="NZ_JBIAHM010000024.1"/>
</dbReference>
<evidence type="ECO:0000313" key="2">
    <source>
        <dbReference type="Proteomes" id="UP001601303"/>
    </source>
</evidence>
<sequence length="83" mass="8771">MITGDNGKGLSLLLTVTKVDELVLLDCIAENGNSHTAAFLRACAAVDAPGADPNKATTWFDQAKKGTDSEQLKIFGGRTAENY</sequence>
<comment type="caution">
    <text evidence="1">The sequence shown here is derived from an EMBL/GenBank/DDBJ whole genome shotgun (WGS) entry which is preliminary data.</text>
</comment>
<proteinExistence type="predicted"/>
<reference evidence="1 2" key="1">
    <citation type="submission" date="2024-10" db="EMBL/GenBank/DDBJ databases">
        <title>The Natural Products Discovery Center: Release of the First 8490 Sequenced Strains for Exploring Actinobacteria Biosynthetic Diversity.</title>
        <authorList>
            <person name="Kalkreuter E."/>
            <person name="Kautsar S.A."/>
            <person name="Yang D."/>
            <person name="Bader C.D."/>
            <person name="Teijaro C.N."/>
            <person name="Fluegel L."/>
            <person name="Davis C.M."/>
            <person name="Simpson J.R."/>
            <person name="Lauterbach L."/>
            <person name="Steele A.D."/>
            <person name="Gui C."/>
            <person name="Meng S."/>
            <person name="Li G."/>
            <person name="Viehrig K."/>
            <person name="Ye F."/>
            <person name="Su P."/>
            <person name="Kiefer A.F."/>
            <person name="Nichols A."/>
            <person name="Cepeda A.J."/>
            <person name="Yan W."/>
            <person name="Fan B."/>
            <person name="Jiang Y."/>
            <person name="Adhikari A."/>
            <person name="Zheng C.-J."/>
            <person name="Schuster L."/>
            <person name="Cowan T.M."/>
            <person name="Smanski M.J."/>
            <person name="Chevrette M.G."/>
            <person name="De Carvalho L.P.S."/>
            <person name="Shen B."/>
        </authorList>
    </citation>
    <scope>NUCLEOTIDE SEQUENCE [LARGE SCALE GENOMIC DNA]</scope>
    <source>
        <strain evidence="1 2">NPDC006488</strain>
    </source>
</reference>
<evidence type="ECO:0000313" key="1">
    <source>
        <dbReference type="EMBL" id="MFE9606149.1"/>
    </source>
</evidence>
<keyword evidence="2" id="KW-1185">Reference proteome</keyword>